<name>A0ACD3BAZ9_9AGAR</name>
<reference evidence="1 2" key="1">
    <citation type="journal article" date="2019" name="Nat. Ecol. Evol.">
        <title>Megaphylogeny resolves global patterns of mushroom evolution.</title>
        <authorList>
            <person name="Varga T."/>
            <person name="Krizsan K."/>
            <person name="Foldi C."/>
            <person name="Dima B."/>
            <person name="Sanchez-Garcia M."/>
            <person name="Sanchez-Ramirez S."/>
            <person name="Szollosi G.J."/>
            <person name="Szarkandi J.G."/>
            <person name="Papp V."/>
            <person name="Albert L."/>
            <person name="Andreopoulos W."/>
            <person name="Angelini C."/>
            <person name="Antonin V."/>
            <person name="Barry K.W."/>
            <person name="Bougher N.L."/>
            <person name="Buchanan P."/>
            <person name="Buyck B."/>
            <person name="Bense V."/>
            <person name="Catcheside P."/>
            <person name="Chovatia M."/>
            <person name="Cooper J."/>
            <person name="Damon W."/>
            <person name="Desjardin D."/>
            <person name="Finy P."/>
            <person name="Geml J."/>
            <person name="Haridas S."/>
            <person name="Hughes K."/>
            <person name="Justo A."/>
            <person name="Karasinski D."/>
            <person name="Kautmanova I."/>
            <person name="Kiss B."/>
            <person name="Kocsube S."/>
            <person name="Kotiranta H."/>
            <person name="LaButti K.M."/>
            <person name="Lechner B.E."/>
            <person name="Liimatainen K."/>
            <person name="Lipzen A."/>
            <person name="Lukacs Z."/>
            <person name="Mihaltcheva S."/>
            <person name="Morgado L.N."/>
            <person name="Niskanen T."/>
            <person name="Noordeloos M.E."/>
            <person name="Ohm R.A."/>
            <person name="Ortiz-Santana B."/>
            <person name="Ovrebo C."/>
            <person name="Racz N."/>
            <person name="Riley R."/>
            <person name="Savchenko A."/>
            <person name="Shiryaev A."/>
            <person name="Soop K."/>
            <person name="Spirin V."/>
            <person name="Szebenyi C."/>
            <person name="Tomsovsky M."/>
            <person name="Tulloss R.E."/>
            <person name="Uehling J."/>
            <person name="Grigoriev I.V."/>
            <person name="Vagvolgyi C."/>
            <person name="Papp T."/>
            <person name="Martin F.M."/>
            <person name="Miettinen O."/>
            <person name="Hibbett D.S."/>
            <person name="Nagy L.G."/>
        </authorList>
    </citation>
    <scope>NUCLEOTIDE SEQUENCE [LARGE SCALE GENOMIC DNA]</scope>
    <source>
        <strain evidence="1 2">NL-1719</strain>
    </source>
</reference>
<evidence type="ECO:0000313" key="1">
    <source>
        <dbReference type="EMBL" id="TFK74821.1"/>
    </source>
</evidence>
<keyword evidence="2" id="KW-1185">Reference proteome</keyword>
<protein>
    <submittedName>
        <fullName evidence="1">Uncharacterized protein</fullName>
    </submittedName>
</protein>
<gene>
    <name evidence="1" type="ORF">BDN72DRAFT_955481</name>
</gene>
<proteinExistence type="predicted"/>
<evidence type="ECO:0000313" key="2">
    <source>
        <dbReference type="Proteomes" id="UP000308600"/>
    </source>
</evidence>
<sequence length="110" mass="12342">MKYEDIQVAKIQAFLRSLLDSPIISGAYKNVDYFTMASLYGLDIESMDDSYVDLVERFVSMVSESASILRTTLSMVSSFQKYAFLTILKLSAFRNAAKATLARQGDDTRS</sequence>
<organism evidence="1 2">
    <name type="scientific">Pluteus cervinus</name>
    <dbReference type="NCBI Taxonomy" id="181527"/>
    <lineage>
        <taxon>Eukaryota</taxon>
        <taxon>Fungi</taxon>
        <taxon>Dikarya</taxon>
        <taxon>Basidiomycota</taxon>
        <taxon>Agaricomycotina</taxon>
        <taxon>Agaricomycetes</taxon>
        <taxon>Agaricomycetidae</taxon>
        <taxon>Agaricales</taxon>
        <taxon>Pluteineae</taxon>
        <taxon>Pluteaceae</taxon>
        <taxon>Pluteus</taxon>
    </lineage>
</organism>
<dbReference type="Proteomes" id="UP000308600">
    <property type="component" value="Unassembled WGS sequence"/>
</dbReference>
<accession>A0ACD3BAZ9</accession>
<dbReference type="EMBL" id="ML208266">
    <property type="protein sequence ID" value="TFK74821.1"/>
    <property type="molecule type" value="Genomic_DNA"/>
</dbReference>